<comment type="caution">
    <text evidence="1">The sequence shown here is derived from an EMBL/GenBank/DDBJ whole genome shotgun (WGS) entry which is preliminary data.</text>
</comment>
<dbReference type="HOGENOM" id="CLU_2463742_0_0_11"/>
<keyword evidence="2" id="KW-1185">Reference proteome</keyword>
<dbReference type="GeneID" id="62759017"/>
<dbReference type="Proteomes" id="UP000004830">
    <property type="component" value="Unassembled WGS sequence"/>
</dbReference>
<dbReference type="STRING" id="742742.HMPREF9452_01299"/>
<dbReference type="PATRIC" id="fig|742742.3.peg.1269"/>
<organism evidence="1 2">
    <name type="scientific">Collinsella tanakaei YIT 12063</name>
    <dbReference type="NCBI Taxonomy" id="742742"/>
    <lineage>
        <taxon>Bacteria</taxon>
        <taxon>Bacillati</taxon>
        <taxon>Actinomycetota</taxon>
        <taxon>Coriobacteriia</taxon>
        <taxon>Coriobacteriales</taxon>
        <taxon>Coriobacteriaceae</taxon>
        <taxon>Collinsella</taxon>
    </lineage>
</organism>
<gene>
    <name evidence="1" type="ORF">HMPREF9452_01299</name>
</gene>
<name>G1WIY6_9ACTN</name>
<dbReference type="RefSeq" id="WP_009141334.1">
    <property type="nucleotide sequence ID" value="NZ_JH126469.1"/>
</dbReference>
<protein>
    <submittedName>
        <fullName evidence="1">Uncharacterized protein</fullName>
    </submittedName>
</protein>
<sequence length="88" mass="9255">MRVKLAGIKGNQRGIQACLKSSGVVGELRRLADAAASKACSMVSADDMGDPFIAKVKTDGVTAIGYVDSATPHGDRAEAKRHILQRCL</sequence>
<reference evidence="1 2" key="1">
    <citation type="submission" date="2011-06" db="EMBL/GenBank/DDBJ databases">
        <title>The Genome Sequence of Collinsella tanakaei YIT 12063.</title>
        <authorList>
            <consortium name="The Broad Institute Genome Sequencing Platform"/>
            <person name="Earl A."/>
            <person name="Ward D."/>
            <person name="Feldgarden M."/>
            <person name="Gevers D."/>
            <person name="Morotomi M."/>
            <person name="Young S.K."/>
            <person name="Zeng Q."/>
            <person name="Gargeya S."/>
            <person name="Fitzgerald M."/>
            <person name="Haas B."/>
            <person name="Abouelleil A."/>
            <person name="Alvarado L."/>
            <person name="Arachchi H.M."/>
            <person name="Berlin A."/>
            <person name="Brown A."/>
            <person name="Chapman S.B."/>
            <person name="Chen Z."/>
            <person name="Dunbar C."/>
            <person name="Freedman E."/>
            <person name="Gearin G."/>
            <person name="Gellesch M."/>
            <person name="Goldberg J."/>
            <person name="Griggs A."/>
            <person name="Gujja S."/>
            <person name="Heiman D."/>
            <person name="Howarth C."/>
            <person name="Larson L."/>
            <person name="Lui A."/>
            <person name="MacDonald P.J.P."/>
            <person name="Mehta T."/>
            <person name="Montmayeur A."/>
            <person name="Murphy C."/>
            <person name="Neiman D."/>
            <person name="Pearson M."/>
            <person name="Priest M."/>
            <person name="Roberts A."/>
            <person name="Saif S."/>
            <person name="Shea T."/>
            <person name="Shenoy N."/>
            <person name="Sisk P."/>
            <person name="Stolte C."/>
            <person name="Sykes S."/>
            <person name="Wortman J."/>
            <person name="Nusbaum C."/>
            <person name="Birren B."/>
        </authorList>
    </citation>
    <scope>NUCLEOTIDE SEQUENCE [LARGE SCALE GENOMIC DNA]</scope>
    <source>
        <strain evidence="1 2">YIT 12063</strain>
    </source>
</reference>
<evidence type="ECO:0000313" key="1">
    <source>
        <dbReference type="EMBL" id="EGX70613.1"/>
    </source>
</evidence>
<dbReference type="EMBL" id="ADLS01000017">
    <property type="protein sequence ID" value="EGX70613.1"/>
    <property type="molecule type" value="Genomic_DNA"/>
</dbReference>
<accession>G1WIY6</accession>
<proteinExistence type="predicted"/>
<dbReference type="AlphaFoldDB" id="G1WIY6"/>
<evidence type="ECO:0000313" key="2">
    <source>
        <dbReference type="Proteomes" id="UP000004830"/>
    </source>
</evidence>